<evidence type="ECO:0000256" key="6">
    <source>
        <dbReference type="HAMAP-Rule" id="MF_00214"/>
    </source>
</evidence>
<evidence type="ECO:0000256" key="3">
    <source>
        <dbReference type="ARBA" id="ARBA00023141"/>
    </source>
</evidence>
<dbReference type="Gene3D" id="3.20.20.70">
    <property type="entry name" value="Aldolase class I"/>
    <property type="match status" value="1"/>
</dbReference>
<dbReference type="AlphaFoldDB" id="A0A7C2ZGT5"/>
<feature type="binding site" evidence="6">
    <location>
        <position position="61"/>
    </location>
    <ligand>
        <name>3-dehydroquinate</name>
        <dbReference type="ChEBI" id="CHEBI:32364"/>
    </ligand>
</feature>
<comment type="similarity">
    <text evidence="6">Belongs to the type-I 3-dehydroquinase family.</text>
</comment>
<dbReference type="GO" id="GO:0003855">
    <property type="term" value="F:3-dehydroquinate dehydratase activity"/>
    <property type="evidence" value="ECO:0007669"/>
    <property type="project" value="UniProtKB-UniRule"/>
</dbReference>
<dbReference type="CDD" id="cd00502">
    <property type="entry name" value="DHQase_I"/>
    <property type="match status" value="1"/>
</dbReference>
<dbReference type="PANTHER" id="PTHR43699:SF1">
    <property type="entry name" value="3-DEHYDROQUINATE DEHYDRATASE"/>
    <property type="match status" value="1"/>
</dbReference>
<accession>A0A7C2ZGT5</accession>
<dbReference type="InterPro" id="IPR018508">
    <property type="entry name" value="3-dehydroquinate_DH_AS"/>
</dbReference>
<keyword evidence="5 6" id="KW-0704">Schiff base</keyword>
<reference evidence="7" key="1">
    <citation type="journal article" date="2020" name="mSystems">
        <title>Genome- and Community-Level Interaction Insights into Carbon Utilization and Element Cycling Functions of Hydrothermarchaeota in Hydrothermal Sediment.</title>
        <authorList>
            <person name="Zhou Z."/>
            <person name="Liu Y."/>
            <person name="Xu W."/>
            <person name="Pan J."/>
            <person name="Luo Z.H."/>
            <person name="Li M."/>
        </authorList>
    </citation>
    <scope>NUCLEOTIDE SEQUENCE [LARGE SCALE GENOMIC DNA]</scope>
    <source>
        <strain evidence="7">SpSt-132</strain>
    </source>
</reference>
<gene>
    <name evidence="6 7" type="primary">aroD</name>
    <name evidence="7" type="ORF">ENO47_04345</name>
</gene>
<evidence type="ECO:0000256" key="4">
    <source>
        <dbReference type="ARBA" id="ARBA00023239"/>
    </source>
</evidence>
<feature type="binding site" evidence="6">
    <location>
        <begin position="28"/>
        <end position="30"/>
    </location>
    <ligand>
        <name>3-dehydroquinate</name>
        <dbReference type="ChEBI" id="CHEBI:32364"/>
    </ligand>
</feature>
<dbReference type="Pfam" id="PF01487">
    <property type="entry name" value="DHquinase_I"/>
    <property type="match status" value="1"/>
</dbReference>
<keyword evidence="2 6" id="KW-0028">Amino-acid biosynthesis</keyword>
<dbReference type="InterPro" id="IPR013785">
    <property type="entry name" value="Aldolase_TIM"/>
</dbReference>
<organism evidence="7">
    <name type="scientific">Hydrogenobacter sp</name>
    <dbReference type="NCBI Taxonomy" id="2152829"/>
    <lineage>
        <taxon>Bacteria</taxon>
        <taxon>Pseudomonadati</taxon>
        <taxon>Aquificota</taxon>
        <taxon>Aquificia</taxon>
        <taxon>Aquificales</taxon>
        <taxon>Aquificaceae</taxon>
        <taxon>Hydrogenobacter</taxon>
    </lineage>
</organism>
<dbReference type="GO" id="GO:0009073">
    <property type="term" value="P:aromatic amino acid family biosynthetic process"/>
    <property type="evidence" value="ECO:0007669"/>
    <property type="project" value="UniProtKB-KW"/>
</dbReference>
<feature type="active site" description="Proton donor/acceptor" evidence="6">
    <location>
        <position position="116"/>
    </location>
</feature>
<comment type="caution">
    <text evidence="7">The sequence shown here is derived from an EMBL/GenBank/DDBJ whole genome shotgun (WGS) entry which is preliminary data.</text>
</comment>
<comment type="subunit">
    <text evidence="6">Homodimer.</text>
</comment>
<keyword evidence="4 6" id="KW-0456">Lyase</keyword>
<protein>
    <recommendedName>
        <fullName evidence="6">3-dehydroquinate dehydratase</fullName>
        <shortName evidence="6">3-dehydroquinase</shortName>
        <ecNumber evidence="6">4.2.1.10</ecNumber>
    </recommendedName>
    <alternativeName>
        <fullName evidence="6">Type I DHQase</fullName>
    </alternativeName>
    <alternativeName>
        <fullName evidence="6">Type I dehydroquinase</fullName>
        <shortName evidence="6">DHQ1</shortName>
    </alternativeName>
</protein>
<comment type="function">
    <text evidence="6">Involved in the third step of the chorismate pathway, which leads to the biosynthesis of aromatic amino acids. Catalyzes the cis-dehydration of 3-dehydroquinate (DHQ) and introduces the first double bond of the aromatic ring to yield 3-dehydroshikimate.</text>
</comment>
<dbReference type="FunFam" id="3.20.20.70:FF:000290">
    <property type="entry name" value="3-dehydroquinate dehydratase"/>
    <property type="match status" value="1"/>
</dbReference>
<dbReference type="PANTHER" id="PTHR43699">
    <property type="entry name" value="3-DEHYDROQUINATE DEHYDRATASE"/>
    <property type="match status" value="1"/>
</dbReference>
<comment type="pathway">
    <text evidence="6">Metabolic intermediate biosynthesis; chorismate biosynthesis; chorismate from D-erythrose 4-phosphate and phosphoenolpyruvate: step 3/7.</text>
</comment>
<dbReference type="GO" id="GO:0009423">
    <property type="term" value="P:chorismate biosynthetic process"/>
    <property type="evidence" value="ECO:0007669"/>
    <property type="project" value="UniProtKB-UniRule"/>
</dbReference>
<evidence type="ECO:0000256" key="1">
    <source>
        <dbReference type="ARBA" id="ARBA00001864"/>
    </source>
</evidence>
<feature type="binding site" evidence="6">
    <location>
        <position position="181"/>
    </location>
    <ligand>
        <name>3-dehydroquinate</name>
        <dbReference type="ChEBI" id="CHEBI:32364"/>
    </ligand>
</feature>
<comment type="caution">
    <text evidence="6">Lacks conserved residue(s) required for the propagation of feature annotation.</text>
</comment>
<dbReference type="InterPro" id="IPR050146">
    <property type="entry name" value="Type-I_3-dehydroquinase"/>
</dbReference>
<feature type="binding site" evidence="6">
    <location>
        <position position="204"/>
    </location>
    <ligand>
        <name>3-dehydroquinate</name>
        <dbReference type="ChEBI" id="CHEBI:32364"/>
    </ligand>
</feature>
<evidence type="ECO:0000313" key="7">
    <source>
        <dbReference type="EMBL" id="HEW45886.1"/>
    </source>
</evidence>
<dbReference type="InterPro" id="IPR001381">
    <property type="entry name" value="DHquinase_I"/>
</dbReference>
<dbReference type="PROSITE" id="PS01028">
    <property type="entry name" value="DEHYDROQUINASE_I"/>
    <property type="match status" value="1"/>
</dbReference>
<keyword evidence="3 6" id="KW-0057">Aromatic amino acid biosynthesis</keyword>
<dbReference type="SUPFAM" id="SSF51569">
    <property type="entry name" value="Aldolase"/>
    <property type="match status" value="1"/>
</dbReference>
<dbReference type="HAMAP" id="MF_00214">
    <property type="entry name" value="AroD"/>
    <property type="match status" value="1"/>
</dbReference>
<dbReference type="EMBL" id="DSFP01000035">
    <property type="protein sequence ID" value="HEW45886.1"/>
    <property type="molecule type" value="Genomic_DNA"/>
</dbReference>
<sequence length="219" mass="24682">MLIAVPLSDKNFEDNLRLCKEEGADIIELRVDLFENKSPDFVLECIKRVQGIGLKTILTVRSEKEGGSKVENRLDIFKACVPQSDYTDIELSSQDILPYVKEIVKSSGKKLIISYHNFDLTPPNWILREIFREAKRWSADIVKIAVKANSYEDTARLLCLGREEEGEKILIAMGDYGKVSRIAGFVFGSVITYSFVGSAVAPGQIELKEMVRIRSLLFS</sequence>
<dbReference type="NCBIfam" id="TIGR01093">
    <property type="entry name" value="aroD"/>
    <property type="match status" value="1"/>
</dbReference>
<dbReference type="GO" id="GO:0008652">
    <property type="term" value="P:amino acid biosynthetic process"/>
    <property type="evidence" value="ECO:0007669"/>
    <property type="project" value="UniProtKB-KW"/>
</dbReference>
<name>A0A7C2ZGT5_9AQUI</name>
<evidence type="ECO:0000256" key="5">
    <source>
        <dbReference type="ARBA" id="ARBA00023270"/>
    </source>
</evidence>
<proteinExistence type="inferred from homology"/>
<feature type="active site" description="Schiff-base intermediate with substrate" evidence="6">
    <location>
        <position position="143"/>
    </location>
</feature>
<dbReference type="UniPathway" id="UPA00053">
    <property type="reaction ID" value="UER00086"/>
</dbReference>
<dbReference type="GO" id="GO:0046279">
    <property type="term" value="P:3,4-dihydroxybenzoate biosynthetic process"/>
    <property type="evidence" value="ECO:0007669"/>
    <property type="project" value="UniProtKB-ARBA"/>
</dbReference>
<evidence type="ECO:0000256" key="2">
    <source>
        <dbReference type="ARBA" id="ARBA00022605"/>
    </source>
</evidence>
<comment type="catalytic activity">
    <reaction evidence="1 6">
        <text>3-dehydroquinate = 3-dehydroshikimate + H2O</text>
        <dbReference type="Rhea" id="RHEA:21096"/>
        <dbReference type="ChEBI" id="CHEBI:15377"/>
        <dbReference type="ChEBI" id="CHEBI:16630"/>
        <dbReference type="ChEBI" id="CHEBI:32364"/>
        <dbReference type="EC" id="4.2.1.10"/>
    </reaction>
</comment>
<dbReference type="EC" id="4.2.1.10" evidence="6"/>